<protein>
    <recommendedName>
        <fullName evidence="2">Adenylyl/Guanylyl and SMODS C-terminal sensor domain-containing protein</fullName>
    </recommendedName>
</protein>
<dbReference type="GO" id="GO:0016779">
    <property type="term" value="F:nucleotidyltransferase activity"/>
    <property type="evidence" value="ECO:0007669"/>
    <property type="project" value="InterPro"/>
</dbReference>
<sequence length="477" mass="53732">MKLHEHFKAFLNDHVNLNATRLRLLQDSIVAVENAVRALGWGPKIISFAPQGSWAHETIIKPQSGQPFDADLLVFVEAKEGWMPKDYVNELATKLGRLPAYEEKVRRFSHCATIEYAGERKIDVAPCVVNRLYAGQYEVCNRVTNQFEASAPEAYTKWVKDKNGVAGGDDLKKVTRLLKYMRDIKGNFTCPSFLLTTLMGLQVYESDRGSAQFADLSTTLKTLVGRLDDWLQARQSVPTVPNPKLPQEDQAGGWDQTQYSNFRDKVNLYRGWIDDAFAEQDRDESIGKWQRVFGENFAAGEAKQAAERVGEDSSSGALVVSGHFRDLVELVKTLGAAAVPAKLRQLPHVRRPTWRKAADQHTVLVSAVLRTGQYGTTIRAIKSAEALQPNYWVRFTATGKHGVPFTDDYKVQWRVTNTDKVASKAGALRGEFYPSDEGTSRSERLEYRGVHFVEAFLIRKRDNRLVGQSEPFYVVIE</sequence>
<accession>A0A1H9PVB2</accession>
<dbReference type="EMBL" id="FOGD01000009">
    <property type="protein sequence ID" value="SER52070.1"/>
    <property type="molecule type" value="Genomic_DNA"/>
</dbReference>
<evidence type="ECO:0000259" key="2">
    <source>
        <dbReference type="Pfam" id="PF18134"/>
    </source>
</evidence>
<proteinExistence type="predicted"/>
<dbReference type="Pfam" id="PF18144">
    <property type="entry name" value="SMODS"/>
    <property type="match status" value="1"/>
</dbReference>
<dbReference type="AlphaFoldDB" id="A0A1H9PVB2"/>
<dbReference type="Proteomes" id="UP000199766">
    <property type="component" value="Unassembled WGS sequence"/>
</dbReference>
<evidence type="ECO:0000313" key="3">
    <source>
        <dbReference type="EMBL" id="SER52070.1"/>
    </source>
</evidence>
<dbReference type="GO" id="GO:0051607">
    <property type="term" value="P:defense response to virus"/>
    <property type="evidence" value="ECO:0007669"/>
    <property type="project" value="UniProtKB-KW"/>
</dbReference>
<dbReference type="InterPro" id="IPR006116">
    <property type="entry name" value="NT_2-5OAS_ClassI-CCAase"/>
</dbReference>
<name>A0A1H9PVB2_9BURK</name>
<gene>
    <name evidence="3" type="ORF">SAMN02982919_02536</name>
</gene>
<dbReference type="InterPro" id="IPR040511">
    <property type="entry name" value="AGS_C"/>
</dbReference>
<evidence type="ECO:0000256" key="1">
    <source>
        <dbReference type="ARBA" id="ARBA00023118"/>
    </source>
</evidence>
<dbReference type="CDD" id="cd05400">
    <property type="entry name" value="NT_2-5OAS_ClassI-CCAase"/>
    <property type="match status" value="1"/>
</dbReference>
<organism evidence="3 4">
    <name type="scientific">Giesbergeria anulus</name>
    <dbReference type="NCBI Taxonomy" id="180197"/>
    <lineage>
        <taxon>Bacteria</taxon>
        <taxon>Pseudomonadati</taxon>
        <taxon>Pseudomonadota</taxon>
        <taxon>Betaproteobacteria</taxon>
        <taxon>Burkholderiales</taxon>
        <taxon>Comamonadaceae</taxon>
        <taxon>Giesbergeria</taxon>
    </lineage>
</organism>
<dbReference type="OrthoDB" id="1118920at2"/>
<feature type="domain" description="Adenylyl/Guanylyl and SMODS C-terminal sensor" evidence="2">
    <location>
        <begin position="347"/>
        <end position="477"/>
    </location>
</feature>
<dbReference type="Pfam" id="PF18134">
    <property type="entry name" value="AGS_C"/>
    <property type="match status" value="1"/>
</dbReference>
<keyword evidence="1" id="KW-0051">Antiviral defense</keyword>
<evidence type="ECO:0000313" key="4">
    <source>
        <dbReference type="Proteomes" id="UP000199766"/>
    </source>
</evidence>
<keyword evidence="4" id="KW-1185">Reference proteome</keyword>
<reference evidence="3 4" key="1">
    <citation type="submission" date="2016-10" db="EMBL/GenBank/DDBJ databases">
        <authorList>
            <person name="de Groot N.N."/>
        </authorList>
    </citation>
    <scope>NUCLEOTIDE SEQUENCE [LARGE SCALE GENOMIC DNA]</scope>
    <source>
        <strain evidence="3 4">ATCC 35958</strain>
    </source>
</reference>
<dbReference type="RefSeq" id="WP_091458211.1">
    <property type="nucleotide sequence ID" value="NZ_FOGD01000009.1"/>
</dbReference>
<dbReference type="STRING" id="180197.SAMN02982919_02536"/>